<accession>A0A4S1E0V7</accession>
<dbReference type="OrthoDB" id="6077795at2"/>
<keyword evidence="2" id="KW-1185">Reference proteome</keyword>
<sequence>MKNFRFVILFFILLPSCSSVKLLDYWKSSDFEKTLDNRILVIAKNSDFEVRKSYETAIARELRSHGIDVIEMYEKFPGIVEDDNRTQEDVDMILKVFEKEGVNGIVLMSLKNTIETKNSDYDISKDYNEKSSFELMSDSGSKNLPIMSELKSTTYVLEALTYDLTLENDNQLVNVCLIDVTDPKSGAKILKSFSKIVGNQFKSN</sequence>
<dbReference type="EMBL" id="SRSO01000006">
    <property type="protein sequence ID" value="TGV03522.1"/>
    <property type="molecule type" value="Genomic_DNA"/>
</dbReference>
<protein>
    <submittedName>
        <fullName evidence="1">Uncharacterized protein</fullName>
    </submittedName>
</protein>
<dbReference type="AlphaFoldDB" id="A0A4S1E0V7"/>
<dbReference type="Proteomes" id="UP000307602">
    <property type="component" value="Unassembled WGS sequence"/>
</dbReference>
<proteinExistence type="predicted"/>
<gene>
    <name evidence="1" type="ORF">EM932_05690</name>
</gene>
<dbReference type="RefSeq" id="WP_135876216.1">
    <property type="nucleotide sequence ID" value="NZ_SRSO01000006.1"/>
</dbReference>
<reference evidence="1 2" key="1">
    <citation type="submission" date="2019-04" db="EMBL/GenBank/DDBJ databases">
        <authorList>
            <person name="Liu A."/>
        </authorList>
    </citation>
    <scope>NUCLEOTIDE SEQUENCE [LARGE SCALE GENOMIC DNA]</scope>
    <source>
        <strain evidence="1 2">RZ03</strain>
    </source>
</reference>
<name>A0A4S1E0V7_9FLAO</name>
<evidence type="ECO:0000313" key="1">
    <source>
        <dbReference type="EMBL" id="TGV03522.1"/>
    </source>
</evidence>
<comment type="caution">
    <text evidence="1">The sequence shown here is derived from an EMBL/GenBank/DDBJ whole genome shotgun (WGS) entry which is preliminary data.</text>
</comment>
<evidence type="ECO:0000313" key="2">
    <source>
        <dbReference type="Proteomes" id="UP000307602"/>
    </source>
</evidence>
<organism evidence="1 2">
    <name type="scientific">Flavivirga rizhaonensis</name>
    <dbReference type="NCBI Taxonomy" id="2559571"/>
    <lineage>
        <taxon>Bacteria</taxon>
        <taxon>Pseudomonadati</taxon>
        <taxon>Bacteroidota</taxon>
        <taxon>Flavobacteriia</taxon>
        <taxon>Flavobacteriales</taxon>
        <taxon>Flavobacteriaceae</taxon>
        <taxon>Flavivirga</taxon>
    </lineage>
</organism>